<dbReference type="GO" id="GO:0005737">
    <property type="term" value="C:cytoplasm"/>
    <property type="evidence" value="ECO:0007669"/>
    <property type="project" value="UniProtKB-SubCell"/>
</dbReference>
<feature type="domain" description="Cytidylate kinase" evidence="9">
    <location>
        <begin position="9"/>
        <end position="218"/>
    </location>
</feature>
<protein>
    <recommendedName>
        <fullName evidence="8">Cytidylate kinase</fullName>
        <shortName evidence="8">CK</shortName>
        <ecNumber evidence="8">2.7.4.25</ecNumber>
    </recommendedName>
    <alternativeName>
        <fullName evidence="8">Cytidine monophosphate kinase</fullName>
        <shortName evidence="8">CMP kinase</shortName>
    </alternativeName>
</protein>
<feature type="binding site" evidence="8">
    <location>
        <begin position="13"/>
        <end position="21"/>
    </location>
    <ligand>
        <name>ATP</name>
        <dbReference type="ChEBI" id="CHEBI:30616"/>
    </ligand>
</feature>
<keyword evidence="3 8" id="KW-0547">Nucleotide-binding</keyword>
<evidence type="ECO:0000313" key="11">
    <source>
        <dbReference type="Proteomes" id="UP000011563"/>
    </source>
</evidence>
<evidence type="ECO:0000256" key="7">
    <source>
        <dbReference type="ARBA" id="ARBA00048478"/>
    </source>
</evidence>
<dbReference type="CDD" id="cd02020">
    <property type="entry name" value="CMPK"/>
    <property type="match status" value="1"/>
</dbReference>
<dbReference type="RefSeq" id="WP_015238100.1">
    <property type="nucleotide sequence ID" value="NC_020285.1"/>
</dbReference>
<dbReference type="Pfam" id="PF02224">
    <property type="entry name" value="Cytidylate_kin"/>
    <property type="match status" value="1"/>
</dbReference>
<evidence type="ECO:0000256" key="4">
    <source>
        <dbReference type="ARBA" id="ARBA00022777"/>
    </source>
</evidence>
<dbReference type="HOGENOM" id="CLU_079959_2_0_4"/>
<accession>M1LBN1</accession>
<dbReference type="InterPro" id="IPR003136">
    <property type="entry name" value="Cytidylate_kin"/>
</dbReference>
<comment type="subcellular location">
    <subcellularLocation>
        <location evidence="8">Cytoplasm</location>
    </subcellularLocation>
</comment>
<dbReference type="EC" id="2.7.4.25" evidence="8"/>
<dbReference type="EMBL" id="CP003807">
    <property type="protein sequence ID" value="AGF49853.1"/>
    <property type="molecule type" value="Genomic_DNA"/>
</dbReference>
<evidence type="ECO:0000313" key="10">
    <source>
        <dbReference type="EMBL" id="AGF49853.1"/>
    </source>
</evidence>
<dbReference type="NCBIfam" id="TIGR00017">
    <property type="entry name" value="cmk"/>
    <property type="match status" value="1"/>
</dbReference>
<evidence type="ECO:0000256" key="6">
    <source>
        <dbReference type="ARBA" id="ARBA00047615"/>
    </source>
</evidence>
<comment type="catalytic activity">
    <reaction evidence="6 8">
        <text>dCMP + ATP = dCDP + ADP</text>
        <dbReference type="Rhea" id="RHEA:25094"/>
        <dbReference type="ChEBI" id="CHEBI:30616"/>
        <dbReference type="ChEBI" id="CHEBI:57566"/>
        <dbReference type="ChEBI" id="CHEBI:58593"/>
        <dbReference type="ChEBI" id="CHEBI:456216"/>
        <dbReference type="EC" id="2.7.4.25"/>
    </reaction>
</comment>
<dbReference type="InterPro" id="IPR011994">
    <property type="entry name" value="Cytidylate_kinase_dom"/>
</dbReference>
<evidence type="ECO:0000256" key="8">
    <source>
        <dbReference type="HAMAP-Rule" id="MF_00238"/>
    </source>
</evidence>
<dbReference type="GO" id="GO:0006220">
    <property type="term" value="P:pyrimidine nucleotide metabolic process"/>
    <property type="evidence" value="ECO:0007669"/>
    <property type="project" value="UniProtKB-UniRule"/>
</dbReference>
<dbReference type="PATRIC" id="fig|1208922.3.peg.407"/>
<dbReference type="GO" id="GO:0036431">
    <property type="term" value="F:dCMP kinase activity"/>
    <property type="evidence" value="ECO:0007669"/>
    <property type="project" value="InterPro"/>
</dbReference>
<evidence type="ECO:0000256" key="5">
    <source>
        <dbReference type="ARBA" id="ARBA00022840"/>
    </source>
</evidence>
<organism evidence="10 11">
    <name type="scientific">Candidatus Kinetoplastidibacterium blastocrithidiae TCC012E</name>
    <dbReference type="NCBI Taxonomy" id="1208922"/>
    <lineage>
        <taxon>Bacteria</taxon>
        <taxon>Pseudomonadati</taxon>
        <taxon>Pseudomonadota</taxon>
        <taxon>Betaproteobacteria</taxon>
        <taxon>Candidatus Kinetoplastidibacterium</taxon>
    </lineage>
</organism>
<keyword evidence="2 8" id="KW-0808">Transferase</keyword>
<dbReference type="HAMAP" id="MF_00238">
    <property type="entry name" value="Cytidyl_kinase_type1"/>
    <property type="match status" value="1"/>
</dbReference>
<comment type="catalytic activity">
    <reaction evidence="7 8">
        <text>CMP + ATP = CDP + ADP</text>
        <dbReference type="Rhea" id="RHEA:11600"/>
        <dbReference type="ChEBI" id="CHEBI:30616"/>
        <dbReference type="ChEBI" id="CHEBI:58069"/>
        <dbReference type="ChEBI" id="CHEBI:60377"/>
        <dbReference type="ChEBI" id="CHEBI:456216"/>
        <dbReference type="EC" id="2.7.4.25"/>
    </reaction>
</comment>
<reference evidence="10 11" key="1">
    <citation type="journal article" date="2013" name="Genome Biol. Evol.">
        <title>Genome evolution and phylogenomic analysis of candidatus kinetoplastibacterium, the betaproteobacterial endosymbionts of strigomonas and angomonas.</title>
        <authorList>
            <person name="Alves J.M."/>
            <person name="Serrano M.G."/>
            <person name="Maia da Silva F."/>
            <person name="Voegtly L.J."/>
            <person name="Matveyev A.V."/>
            <person name="Teixeira M.M."/>
            <person name="Camargo E.P."/>
            <person name="Buck G.A."/>
        </authorList>
    </citation>
    <scope>NUCLEOTIDE SEQUENCE [LARGE SCALE GENOMIC DNA]</scope>
    <source>
        <strain evidence="10 11">TCC012E</strain>
    </source>
</reference>
<keyword evidence="4 8" id="KW-0418">Kinase</keyword>
<keyword evidence="11" id="KW-1185">Reference proteome</keyword>
<sequence length="226" mass="24953">MSIKLPPIITIDGPTASGKGTISKIISEKLGWSLLDSGSIYRALAFEMINNDIPINDFDSILKLAINLKIFNNGRDLCTYGLSTNNKIRSEEIGRIASIVASNYKVRQALLDKQRSFLSCPGLVADGRDMGTVVFPYAFLKIFLTADISIRAQRRYDQLINKGNIVNIASIVDSIRDRDERDASRLCSPLLPAPDAHVVDSSTLDIEKTLSIILDLYKYKLGPSCN</sequence>
<name>M1LBN1_9PROT</name>
<evidence type="ECO:0000256" key="1">
    <source>
        <dbReference type="ARBA" id="ARBA00009427"/>
    </source>
</evidence>
<dbReference type="GO" id="GO:0005524">
    <property type="term" value="F:ATP binding"/>
    <property type="evidence" value="ECO:0007669"/>
    <property type="project" value="UniProtKB-UniRule"/>
</dbReference>
<dbReference type="Proteomes" id="UP000011563">
    <property type="component" value="Chromosome"/>
</dbReference>
<dbReference type="SUPFAM" id="SSF52540">
    <property type="entry name" value="P-loop containing nucleoside triphosphate hydrolases"/>
    <property type="match status" value="1"/>
</dbReference>
<dbReference type="GO" id="GO:0036430">
    <property type="term" value="F:CMP kinase activity"/>
    <property type="evidence" value="ECO:0007669"/>
    <property type="project" value="RHEA"/>
</dbReference>
<evidence type="ECO:0000259" key="9">
    <source>
        <dbReference type="Pfam" id="PF02224"/>
    </source>
</evidence>
<dbReference type="Gene3D" id="3.40.50.300">
    <property type="entry name" value="P-loop containing nucleotide triphosphate hydrolases"/>
    <property type="match status" value="1"/>
</dbReference>
<evidence type="ECO:0000256" key="3">
    <source>
        <dbReference type="ARBA" id="ARBA00022741"/>
    </source>
</evidence>
<keyword evidence="8" id="KW-0963">Cytoplasm</keyword>
<proteinExistence type="inferred from homology"/>
<comment type="similarity">
    <text evidence="1 8">Belongs to the cytidylate kinase family. Type 1 subfamily.</text>
</comment>
<dbReference type="AlphaFoldDB" id="M1LBN1"/>
<keyword evidence="5 8" id="KW-0067">ATP-binding</keyword>
<gene>
    <name evidence="8" type="primary">cmk</name>
    <name evidence="10" type="ORF">BCUE_0686</name>
</gene>
<dbReference type="KEGG" id="kbt:BCUE_0686"/>
<dbReference type="InterPro" id="IPR027417">
    <property type="entry name" value="P-loop_NTPase"/>
</dbReference>
<evidence type="ECO:0000256" key="2">
    <source>
        <dbReference type="ARBA" id="ARBA00022679"/>
    </source>
</evidence>